<protein>
    <recommendedName>
        <fullName evidence="4">Lipoprotein</fullName>
    </recommendedName>
</protein>
<evidence type="ECO:0000313" key="3">
    <source>
        <dbReference type="Proteomes" id="UP000826195"/>
    </source>
</evidence>
<evidence type="ECO:0000256" key="1">
    <source>
        <dbReference type="SAM" id="SignalP"/>
    </source>
</evidence>
<dbReference type="EMBL" id="JAHXZJ010001119">
    <property type="protein sequence ID" value="KAH0555044.1"/>
    <property type="molecule type" value="Genomic_DNA"/>
</dbReference>
<gene>
    <name evidence="2" type="ORF">KQX54_014902</name>
</gene>
<keyword evidence="3" id="KW-1185">Reference proteome</keyword>
<dbReference type="Proteomes" id="UP000826195">
    <property type="component" value="Unassembled WGS sequence"/>
</dbReference>
<dbReference type="AlphaFoldDB" id="A0AAV7IML1"/>
<organism evidence="2 3">
    <name type="scientific">Cotesia glomerata</name>
    <name type="common">Lepidopteran parasitic wasp</name>
    <name type="synonym">Apanteles glomeratus</name>
    <dbReference type="NCBI Taxonomy" id="32391"/>
    <lineage>
        <taxon>Eukaryota</taxon>
        <taxon>Metazoa</taxon>
        <taxon>Ecdysozoa</taxon>
        <taxon>Arthropoda</taxon>
        <taxon>Hexapoda</taxon>
        <taxon>Insecta</taxon>
        <taxon>Pterygota</taxon>
        <taxon>Neoptera</taxon>
        <taxon>Endopterygota</taxon>
        <taxon>Hymenoptera</taxon>
        <taxon>Apocrita</taxon>
        <taxon>Ichneumonoidea</taxon>
        <taxon>Braconidae</taxon>
        <taxon>Microgastrinae</taxon>
        <taxon>Cotesia</taxon>
    </lineage>
</organism>
<accession>A0AAV7IML1</accession>
<evidence type="ECO:0000313" key="2">
    <source>
        <dbReference type="EMBL" id="KAH0555044.1"/>
    </source>
</evidence>
<proteinExistence type="predicted"/>
<dbReference type="PROSITE" id="PS51257">
    <property type="entry name" value="PROKAR_LIPOPROTEIN"/>
    <property type="match status" value="1"/>
</dbReference>
<feature type="signal peptide" evidence="1">
    <location>
        <begin position="1"/>
        <end position="19"/>
    </location>
</feature>
<reference evidence="2 3" key="1">
    <citation type="journal article" date="2021" name="J. Hered.">
        <title>A chromosome-level genome assembly of the parasitoid wasp, Cotesia glomerata (Hymenoptera: Braconidae).</title>
        <authorList>
            <person name="Pinto B.J."/>
            <person name="Weis J.J."/>
            <person name="Gamble T."/>
            <person name="Ode P.J."/>
            <person name="Paul R."/>
            <person name="Zaspel J.M."/>
        </authorList>
    </citation>
    <scope>NUCLEOTIDE SEQUENCE [LARGE SCALE GENOMIC DNA]</scope>
    <source>
        <strain evidence="2">CgM1</strain>
    </source>
</reference>
<sequence>MKLTFSFLFAATVLGLAACLPQVSVSYNNGRNVIISSWDTQGNHVEVINREIGSIPLQWTVEVINPVDRPSKYSVNDFLSLLVDTESWILKPYSADPSKAFDSWNVRIRVPVYWRTNEILQSSGQKNYFYANFLLNTDFVGYQTILSHSENISSTSSWELLDIDSTFPLSLTYRNNKLTVGFTARHLQFSSLDLKQ</sequence>
<feature type="chain" id="PRO_5043933437" description="Lipoprotein" evidence="1">
    <location>
        <begin position="20"/>
        <end position="196"/>
    </location>
</feature>
<name>A0AAV7IML1_COTGL</name>
<keyword evidence="1" id="KW-0732">Signal</keyword>
<evidence type="ECO:0008006" key="4">
    <source>
        <dbReference type="Google" id="ProtNLM"/>
    </source>
</evidence>
<comment type="caution">
    <text evidence="2">The sequence shown here is derived from an EMBL/GenBank/DDBJ whole genome shotgun (WGS) entry which is preliminary data.</text>
</comment>